<reference evidence="3 4" key="1">
    <citation type="journal article" date="2015" name="Environ. Microbiol.">
        <title>Genome analyses suggest the presence of polyploidy and recent human-driven expansions in eight global populations of the honeybee pathogen Nosema ceranae.</title>
        <authorList>
            <person name="Pelin A."/>
            <person name="Selman M."/>
            <person name="Aris-Brosou S."/>
            <person name="Farinelli L."/>
            <person name="Corradi N."/>
        </authorList>
    </citation>
    <scope>NUCLEOTIDE SEQUENCE [LARGE SCALE GENOMIC DNA]</scope>
    <source>
        <strain evidence="3 4">PA08 1199</strain>
    </source>
</reference>
<organism evidence="3 4">
    <name type="scientific">Vairimorpha ceranae</name>
    <dbReference type="NCBI Taxonomy" id="40302"/>
    <lineage>
        <taxon>Eukaryota</taxon>
        <taxon>Fungi</taxon>
        <taxon>Fungi incertae sedis</taxon>
        <taxon>Microsporidia</taxon>
        <taxon>Nosematidae</taxon>
        <taxon>Vairimorpha</taxon>
    </lineage>
</organism>
<dbReference type="Proteomes" id="UP000034350">
    <property type="component" value="Unassembled WGS sequence"/>
</dbReference>
<accession>A0A0F9YVM1</accession>
<dbReference type="VEuPathDB" id="MicrosporidiaDB:AAJ76_3000134676"/>
<dbReference type="GO" id="GO:0055088">
    <property type="term" value="P:lipid homeostasis"/>
    <property type="evidence" value="ECO:0007669"/>
    <property type="project" value="InterPro"/>
</dbReference>
<comment type="caution">
    <text evidence="3">The sequence shown here is derived from an EMBL/GenBank/DDBJ whole genome shotgun (WGS) entry which is preliminary data.</text>
</comment>
<sequence>MNIPMDVEHDFKWEVTQPRKQKTCEYLSPIKRNRIDLDCTEIIKYLPTINSNDVNNKKIQKERQTSIFKKLTNINFGLCYKYIFYLTDIFLSLLLMYLLIQLFFFLQKDIMHKINVKKFELQKLTETARKNFKINKCNKSTRVPALEKICSEWECIINTGSIKYTSVLFEVLGDVCNGFIDRISWKSLGVLSFFLIIYLKFRRK</sequence>
<dbReference type="GO" id="GO:0006998">
    <property type="term" value="P:nuclear envelope organization"/>
    <property type="evidence" value="ECO:0007669"/>
    <property type="project" value="InterPro"/>
</dbReference>
<dbReference type="PANTHER" id="PTHR28136">
    <property type="entry name" value="NUCLEUS EXPORT PROTEIN BRR6"/>
    <property type="match status" value="1"/>
</dbReference>
<dbReference type="GeneID" id="36319976"/>
<dbReference type="GO" id="GO:0031965">
    <property type="term" value="C:nuclear membrane"/>
    <property type="evidence" value="ECO:0007669"/>
    <property type="project" value="InterPro"/>
</dbReference>
<dbReference type="InterPro" id="IPR040202">
    <property type="entry name" value="Brl1/Brr6"/>
</dbReference>
<keyword evidence="1" id="KW-1133">Transmembrane helix</keyword>
<dbReference type="RefSeq" id="XP_024332209.1">
    <property type="nucleotide sequence ID" value="XM_024475045.1"/>
</dbReference>
<name>A0A0F9YVM1_9MICR</name>
<dbReference type="VEuPathDB" id="MicrosporidiaDB:G9O61_00g016070"/>
<dbReference type="VEuPathDB" id="MicrosporidiaDB:NCER_101114"/>
<keyword evidence="1" id="KW-0472">Membrane</keyword>
<dbReference type="AlphaFoldDB" id="A0A0F9YVM1"/>
<feature type="transmembrane region" description="Helical" evidence="1">
    <location>
        <begin position="82"/>
        <end position="106"/>
    </location>
</feature>
<protein>
    <submittedName>
        <fullName evidence="3">Nucleus export protein brr6</fullName>
    </submittedName>
</protein>
<dbReference type="Pfam" id="PF10104">
    <property type="entry name" value="Brr6_like_C_C"/>
    <property type="match status" value="1"/>
</dbReference>
<keyword evidence="4" id="KW-1185">Reference proteome</keyword>
<dbReference type="InterPro" id="IPR018767">
    <property type="entry name" value="Brl1/Brr6_dom"/>
</dbReference>
<evidence type="ECO:0000259" key="2">
    <source>
        <dbReference type="SMART" id="SM01042"/>
    </source>
</evidence>
<gene>
    <name evidence="3" type="ORF">AAJ76_3000134676</name>
</gene>
<proteinExistence type="predicted"/>
<feature type="domain" description="Brl1/Brr6" evidence="2">
    <location>
        <begin position="79"/>
        <end position="202"/>
    </location>
</feature>
<evidence type="ECO:0000313" key="4">
    <source>
        <dbReference type="Proteomes" id="UP000034350"/>
    </source>
</evidence>
<evidence type="ECO:0000313" key="3">
    <source>
        <dbReference type="EMBL" id="KKO76467.1"/>
    </source>
</evidence>
<keyword evidence="1" id="KW-0812">Transmembrane</keyword>
<dbReference type="EMBL" id="JPQZ01000003">
    <property type="protein sequence ID" value="KKO76467.1"/>
    <property type="molecule type" value="Genomic_DNA"/>
</dbReference>
<dbReference type="SMART" id="SM01042">
    <property type="entry name" value="Brr6_like_C_C"/>
    <property type="match status" value="1"/>
</dbReference>
<evidence type="ECO:0000256" key="1">
    <source>
        <dbReference type="SAM" id="Phobius"/>
    </source>
</evidence>
<dbReference type="OrthoDB" id="5961at2759"/>
<dbReference type="PANTHER" id="PTHR28136:SF1">
    <property type="entry name" value="NUCLEUS EXPORT PROTEIN BRL1"/>
    <property type="match status" value="1"/>
</dbReference>